<dbReference type="GO" id="GO:0003723">
    <property type="term" value="F:RNA binding"/>
    <property type="evidence" value="ECO:0007669"/>
    <property type="project" value="UniProtKB-UniRule"/>
</dbReference>
<evidence type="ECO:0000256" key="1">
    <source>
        <dbReference type="ARBA" id="ARBA00022884"/>
    </source>
</evidence>
<evidence type="ECO:0000313" key="5">
    <source>
        <dbReference type="EMBL" id="KAE8674443.1"/>
    </source>
</evidence>
<dbReference type="PANTHER" id="PTHR48029">
    <property type="entry name" value="NUCLEOLAR PROTEIN 8"/>
    <property type="match status" value="1"/>
</dbReference>
<dbReference type="Proteomes" id="UP000436088">
    <property type="component" value="Unassembled WGS sequence"/>
</dbReference>
<dbReference type="PANTHER" id="PTHR48029:SF1">
    <property type="entry name" value="NUCLEOLAR PROTEIN 8"/>
    <property type="match status" value="1"/>
</dbReference>
<dbReference type="SUPFAM" id="SSF54928">
    <property type="entry name" value="RNA-binding domain, RBD"/>
    <property type="match status" value="1"/>
</dbReference>
<comment type="caution">
    <text evidence="5">The sequence shown here is derived from an EMBL/GenBank/DDBJ whole genome shotgun (WGS) entry which is preliminary data.</text>
</comment>
<dbReference type="InterPro" id="IPR012677">
    <property type="entry name" value="Nucleotide-bd_a/b_plait_sf"/>
</dbReference>
<dbReference type="GO" id="GO:0005739">
    <property type="term" value="C:mitochondrion"/>
    <property type="evidence" value="ECO:0007669"/>
    <property type="project" value="TreeGrafter"/>
</dbReference>
<gene>
    <name evidence="5" type="ORF">F3Y22_tig00111754pilonHSYRG00039</name>
</gene>
<evidence type="ECO:0000256" key="3">
    <source>
        <dbReference type="SAM" id="MobiDB-lite"/>
    </source>
</evidence>
<reference evidence="5" key="1">
    <citation type="submission" date="2019-09" db="EMBL/GenBank/DDBJ databases">
        <title>Draft genome information of white flower Hibiscus syriacus.</title>
        <authorList>
            <person name="Kim Y.-M."/>
        </authorList>
    </citation>
    <scope>NUCLEOTIDE SEQUENCE [LARGE SCALE GENOMIC DNA]</scope>
    <source>
        <strain evidence="5">YM2019G1</strain>
    </source>
</reference>
<dbReference type="GO" id="GO:0080156">
    <property type="term" value="P:mitochondrial mRNA modification"/>
    <property type="evidence" value="ECO:0007669"/>
    <property type="project" value="TreeGrafter"/>
</dbReference>
<evidence type="ECO:0000313" key="6">
    <source>
        <dbReference type="Proteomes" id="UP000436088"/>
    </source>
</evidence>
<sequence length="172" mass="18702">MALRAAATRALVAGSAPPGLRRIFSTASANSFVPPPIAAMGNGDGTPGREQSPPSTNLFFSGLNKRTPTEKLREAFSQVVTDRVSGYSKGFGFVRYATIEEAEKGRVGMDGKFLDGWVIFAEYARPRPERAPPQNMSNSNGYNSYGCTSISDYVLKQRWAEAFVEAHETVSR</sequence>
<dbReference type="InterPro" id="IPR000504">
    <property type="entry name" value="RRM_dom"/>
</dbReference>
<dbReference type="Pfam" id="PF00076">
    <property type="entry name" value="RRM_1"/>
    <property type="match status" value="1"/>
</dbReference>
<evidence type="ECO:0000259" key="4">
    <source>
        <dbReference type="PROSITE" id="PS50102"/>
    </source>
</evidence>
<dbReference type="Gene3D" id="3.30.70.330">
    <property type="match status" value="1"/>
</dbReference>
<evidence type="ECO:0000256" key="2">
    <source>
        <dbReference type="PROSITE-ProRule" id="PRU00176"/>
    </source>
</evidence>
<accession>A0A6A2XFD6</accession>
<organism evidence="5 6">
    <name type="scientific">Hibiscus syriacus</name>
    <name type="common">Rose of Sharon</name>
    <dbReference type="NCBI Taxonomy" id="106335"/>
    <lineage>
        <taxon>Eukaryota</taxon>
        <taxon>Viridiplantae</taxon>
        <taxon>Streptophyta</taxon>
        <taxon>Embryophyta</taxon>
        <taxon>Tracheophyta</taxon>
        <taxon>Spermatophyta</taxon>
        <taxon>Magnoliopsida</taxon>
        <taxon>eudicotyledons</taxon>
        <taxon>Gunneridae</taxon>
        <taxon>Pentapetalae</taxon>
        <taxon>rosids</taxon>
        <taxon>malvids</taxon>
        <taxon>Malvales</taxon>
        <taxon>Malvaceae</taxon>
        <taxon>Malvoideae</taxon>
        <taxon>Hibiscus</taxon>
    </lineage>
</organism>
<name>A0A6A2XFD6_HIBSY</name>
<feature type="region of interest" description="Disordered" evidence="3">
    <location>
        <begin position="35"/>
        <end position="57"/>
    </location>
</feature>
<dbReference type="AlphaFoldDB" id="A0A6A2XFD6"/>
<proteinExistence type="predicted"/>
<dbReference type="InterPro" id="IPR035979">
    <property type="entry name" value="RBD_domain_sf"/>
</dbReference>
<feature type="domain" description="RRM" evidence="4">
    <location>
        <begin position="56"/>
        <end position="126"/>
    </location>
</feature>
<protein>
    <recommendedName>
        <fullName evidence="4">RRM domain-containing protein</fullName>
    </recommendedName>
</protein>
<dbReference type="EMBL" id="VEPZ02001418">
    <property type="protein sequence ID" value="KAE8674443.1"/>
    <property type="molecule type" value="Genomic_DNA"/>
</dbReference>
<dbReference type="PROSITE" id="PS50102">
    <property type="entry name" value="RRM"/>
    <property type="match status" value="1"/>
</dbReference>
<keyword evidence="6" id="KW-1185">Reference proteome</keyword>
<dbReference type="SMART" id="SM00360">
    <property type="entry name" value="RRM"/>
    <property type="match status" value="1"/>
</dbReference>
<keyword evidence="1 2" id="KW-0694">RNA-binding</keyword>